<sequence length="379" mass="40617">MLSRQADLISIGEEEIEALEIGAAILGTGGGGNPYIGKLRALQVLREGRKMRVLPLQALPDDAKVVSLGGIGAPLISHERIKEGREGLRCVRALEQRLGIKVDAIACEEIGGQNAMEPLIVAALADLPVVDCDGMGRAFPEMQMTTFSIYGHRSTPSVMCDLHGNVVIFDHAASELWHERLARACVISQGGASTLASAPMQGVFVKRFGIPDSYSRAIALGRAVRNAQARNEDPVAAICDFENGQLVFTGKISDVKRELRGGFVAGEAAIEGFDDHEGDVANIIIQNENLVFQRNGETEVIVPDLIVILDIDTGEAITTEMLRYGQRISVLALPCHPLLRTPEALAVVGPAGFGLGNLNYLPLEDAVADRQRVLEDAGK</sequence>
<dbReference type="InterPro" id="IPR027479">
    <property type="entry name" value="S-Me-THD_N_sf"/>
</dbReference>
<gene>
    <name evidence="3" type="ORF">OOZ53_04155</name>
</gene>
<feature type="domain" description="S-Me-THD N-terminal" evidence="1">
    <location>
        <begin position="15"/>
        <end position="170"/>
    </location>
</feature>
<organism evidence="3 4">
    <name type="scientific">Hoeflea poritis</name>
    <dbReference type="NCBI Taxonomy" id="2993659"/>
    <lineage>
        <taxon>Bacteria</taxon>
        <taxon>Pseudomonadati</taxon>
        <taxon>Pseudomonadota</taxon>
        <taxon>Alphaproteobacteria</taxon>
        <taxon>Hyphomicrobiales</taxon>
        <taxon>Rhizobiaceae</taxon>
        <taxon>Hoeflea</taxon>
    </lineage>
</organism>
<evidence type="ECO:0000313" key="4">
    <source>
        <dbReference type="Proteomes" id="UP001148313"/>
    </source>
</evidence>
<dbReference type="Proteomes" id="UP001148313">
    <property type="component" value="Unassembled WGS sequence"/>
</dbReference>
<name>A0ABT4VIK2_9HYPH</name>
<dbReference type="Gene3D" id="3.40.1610.10">
    <property type="entry name" value="CV3147-like domain"/>
    <property type="match status" value="1"/>
</dbReference>
<feature type="domain" description="S-Me-THD-like C-terminal" evidence="2">
    <location>
        <begin position="174"/>
        <end position="363"/>
    </location>
</feature>
<protein>
    <submittedName>
        <fullName evidence="3">DUF917 domain-containing protein</fullName>
    </submittedName>
</protein>
<proteinExistence type="predicted"/>
<evidence type="ECO:0000259" key="2">
    <source>
        <dbReference type="Pfam" id="PF20906"/>
    </source>
</evidence>
<dbReference type="InterPro" id="IPR024071">
    <property type="entry name" value="S-Me-THD_C_sf"/>
</dbReference>
<dbReference type="RefSeq" id="WP_271088057.1">
    <property type="nucleotide sequence ID" value="NZ_JAPJZH010000002.1"/>
</dbReference>
<reference evidence="3" key="1">
    <citation type="submission" date="2022-11" db="EMBL/GenBank/DDBJ databases">
        <title>Hoeflea poritis sp. nov., isolated from scleractinian coral Porites lutea.</title>
        <authorList>
            <person name="Zhang G."/>
            <person name="Wei Q."/>
            <person name="Cai L."/>
        </authorList>
    </citation>
    <scope>NUCLEOTIDE SEQUENCE</scope>
    <source>
        <strain evidence="3">E7-10</strain>
    </source>
</reference>
<dbReference type="InterPro" id="IPR048350">
    <property type="entry name" value="S-Me-THD-like_C"/>
</dbReference>
<dbReference type="EMBL" id="JAPJZH010000002">
    <property type="protein sequence ID" value="MDA4844526.1"/>
    <property type="molecule type" value="Genomic_DNA"/>
</dbReference>
<evidence type="ECO:0000259" key="1">
    <source>
        <dbReference type="Pfam" id="PF06032"/>
    </source>
</evidence>
<keyword evidence="4" id="KW-1185">Reference proteome</keyword>
<dbReference type="InterPro" id="IPR010318">
    <property type="entry name" value="S-Me-THD_N"/>
</dbReference>
<dbReference type="SUPFAM" id="SSF160991">
    <property type="entry name" value="CV3147-like"/>
    <property type="match status" value="1"/>
</dbReference>
<evidence type="ECO:0000313" key="3">
    <source>
        <dbReference type="EMBL" id="MDA4844526.1"/>
    </source>
</evidence>
<dbReference type="Pfam" id="PF06032">
    <property type="entry name" value="S-Me-THD_N"/>
    <property type="match status" value="1"/>
</dbReference>
<dbReference type="Gene3D" id="2.40.390.10">
    <property type="entry name" value="CV3147-like"/>
    <property type="match status" value="1"/>
</dbReference>
<comment type="caution">
    <text evidence="3">The sequence shown here is derived from an EMBL/GenBank/DDBJ whole genome shotgun (WGS) entry which is preliminary data.</text>
</comment>
<dbReference type="Pfam" id="PF20906">
    <property type="entry name" value="S-Me-THD_C"/>
    <property type="match status" value="1"/>
</dbReference>
<accession>A0ABT4VIK2</accession>